<dbReference type="PANTHER" id="PTHR33657:SF8">
    <property type="entry name" value="DOMAIN PROTEIN, PUTATIVE (AFU_ORTHOLOGUE AFUA_5G00600)-RELATED"/>
    <property type="match status" value="1"/>
</dbReference>
<dbReference type="AlphaFoldDB" id="G5ADW7"/>
<protein>
    <submittedName>
        <fullName evidence="6">Necrosis inducing-like protein NPP1 type</fullName>
    </submittedName>
</protein>
<evidence type="ECO:0000256" key="4">
    <source>
        <dbReference type="ARBA" id="ARBA00023026"/>
    </source>
</evidence>
<keyword evidence="7" id="KW-1185">Reference proteome</keyword>
<comment type="subcellular location">
    <subcellularLocation>
        <location evidence="1">Secreted</location>
    </subcellularLocation>
</comment>
<dbReference type="PIRSF" id="PIRSF029958">
    <property type="entry name" value="Necrosis-inducing_protein"/>
    <property type="match status" value="1"/>
</dbReference>
<keyword evidence="5" id="KW-0732">Signal</keyword>
<organism evidence="6 7">
    <name type="scientific">Phytophthora sojae (strain P6497)</name>
    <name type="common">Soybean stem and root rot agent</name>
    <name type="synonym">Phytophthora megasperma f. sp. glycines</name>
    <dbReference type="NCBI Taxonomy" id="1094619"/>
    <lineage>
        <taxon>Eukaryota</taxon>
        <taxon>Sar</taxon>
        <taxon>Stramenopiles</taxon>
        <taxon>Oomycota</taxon>
        <taxon>Peronosporomycetes</taxon>
        <taxon>Peronosporales</taxon>
        <taxon>Peronosporaceae</taxon>
        <taxon>Phytophthora</taxon>
    </lineage>
</organism>
<evidence type="ECO:0000256" key="3">
    <source>
        <dbReference type="ARBA" id="ARBA00022525"/>
    </source>
</evidence>
<dbReference type="Pfam" id="PF05630">
    <property type="entry name" value="NPP1"/>
    <property type="match status" value="1"/>
</dbReference>
<evidence type="ECO:0000313" key="7">
    <source>
        <dbReference type="Proteomes" id="UP000002640"/>
    </source>
</evidence>
<keyword evidence="3" id="KW-0964">Secreted</keyword>
<evidence type="ECO:0000256" key="1">
    <source>
        <dbReference type="ARBA" id="ARBA00004613"/>
    </source>
</evidence>
<feature type="signal peptide" evidence="5">
    <location>
        <begin position="1"/>
        <end position="21"/>
    </location>
</feature>
<comment type="similarity">
    <text evidence="2">Belongs to the Necrosis inducing protein (NPP1) family.</text>
</comment>
<reference evidence="6 7" key="1">
    <citation type="journal article" date="2006" name="Science">
        <title>Phytophthora genome sequences uncover evolutionary origins and mechanisms of pathogenesis.</title>
        <authorList>
            <person name="Tyler B.M."/>
            <person name="Tripathy S."/>
            <person name="Zhang X."/>
            <person name="Dehal P."/>
            <person name="Jiang R.H."/>
            <person name="Aerts A."/>
            <person name="Arredondo F.D."/>
            <person name="Baxter L."/>
            <person name="Bensasson D."/>
            <person name="Beynon J.L."/>
            <person name="Chapman J."/>
            <person name="Damasceno C.M."/>
            <person name="Dorrance A.E."/>
            <person name="Dou D."/>
            <person name="Dickerman A.W."/>
            <person name="Dubchak I.L."/>
            <person name="Garbelotto M."/>
            <person name="Gijzen M."/>
            <person name="Gordon S.G."/>
            <person name="Govers F."/>
            <person name="Grunwald N.J."/>
            <person name="Huang W."/>
            <person name="Ivors K.L."/>
            <person name="Jones R.W."/>
            <person name="Kamoun S."/>
            <person name="Krampis K."/>
            <person name="Lamour K.H."/>
            <person name="Lee M.K."/>
            <person name="McDonald W.H."/>
            <person name="Medina M."/>
            <person name="Meijer H.J."/>
            <person name="Nordberg E.K."/>
            <person name="Maclean D.J."/>
            <person name="Ospina-Giraldo M.D."/>
            <person name="Morris P.F."/>
            <person name="Phuntumart V."/>
            <person name="Putnam N.H."/>
            <person name="Rash S."/>
            <person name="Rose J.K."/>
            <person name="Sakihama Y."/>
            <person name="Salamov A.A."/>
            <person name="Savidor A."/>
            <person name="Scheuring C.F."/>
            <person name="Smith B.M."/>
            <person name="Sobral B.W."/>
            <person name="Terry A."/>
            <person name="Torto-Alalibo T.A."/>
            <person name="Win J."/>
            <person name="Xu Z."/>
            <person name="Zhang H."/>
            <person name="Grigoriev I.V."/>
            <person name="Rokhsar D.S."/>
            <person name="Boore J.L."/>
        </authorList>
    </citation>
    <scope>NUCLEOTIDE SEQUENCE [LARGE SCALE GENOMIC DNA]</scope>
    <source>
        <strain evidence="6 7">P6497</strain>
    </source>
</reference>
<keyword evidence="4" id="KW-0843">Virulence</keyword>
<evidence type="ECO:0000256" key="5">
    <source>
        <dbReference type="SAM" id="SignalP"/>
    </source>
</evidence>
<dbReference type="SMR" id="G5ADW7"/>
<dbReference type="RefSeq" id="XP_009538266.1">
    <property type="nucleotide sequence ID" value="XM_009539971.1"/>
</dbReference>
<evidence type="ECO:0000256" key="2">
    <source>
        <dbReference type="ARBA" id="ARBA00009520"/>
    </source>
</evidence>
<dbReference type="KEGG" id="psoj:PHYSODRAFT_246660"/>
<proteinExistence type="inferred from homology"/>
<sequence length="237" mass="26077">MNLSQLLSTAFAAALLCSVGAYDIQYDKVHSFAQPKPATTSLEFEDGTCRPYPAVNAAGDTSRGLEYGDTGVESCQGSSLGSQVYGRAAWHNDLWAIMYVWYFPKDSGETDSRHKWTAAVVWLDNPAVEKPKIVAVSTIGRGGVYEVATSGSDEYRNTECYTFEDKLNGTHPMLLFTSDYTSSGVELTSDGKWGEFQDLIMWEQMTEEAREGISEAHFAAPIIDEAFKPNLESASPY</sequence>
<feature type="chain" id="PRO_5003473294" evidence="5">
    <location>
        <begin position="22"/>
        <end position="237"/>
    </location>
</feature>
<gene>
    <name evidence="6" type="ORF">PHYSODRAFT_246660</name>
</gene>
<dbReference type="InterPro" id="IPR008701">
    <property type="entry name" value="NPP1"/>
</dbReference>
<dbReference type="GO" id="GO:0005576">
    <property type="term" value="C:extracellular region"/>
    <property type="evidence" value="ECO:0007669"/>
    <property type="project" value="UniProtKB-SubCell"/>
</dbReference>
<dbReference type="EMBL" id="JH159164">
    <property type="protein sequence ID" value="EGZ06369.1"/>
    <property type="molecule type" value="Genomic_DNA"/>
</dbReference>
<evidence type="ECO:0000313" key="6">
    <source>
        <dbReference type="EMBL" id="EGZ06369.1"/>
    </source>
</evidence>
<accession>G5ADW7</accession>
<dbReference type="InParanoid" id="G5ADW7"/>
<dbReference type="Proteomes" id="UP000002640">
    <property type="component" value="Unassembled WGS sequence"/>
</dbReference>
<name>G5ADW7_PHYSP</name>
<dbReference type="GeneID" id="20637637"/>
<dbReference type="PANTHER" id="PTHR33657">
    <property type="entry name" value="DOMAIN PROTEIN, PUTATIVE (AFU_ORTHOLOGUE AFUA_5G00600)-RELATED"/>
    <property type="match status" value="1"/>
</dbReference>